<proteinExistence type="predicted"/>
<dbReference type="Proteomes" id="UP001267878">
    <property type="component" value="Unassembled WGS sequence"/>
</dbReference>
<protein>
    <submittedName>
        <fullName evidence="1">Uncharacterized protein</fullName>
    </submittedName>
</protein>
<accession>A0ABU1VL39</accession>
<sequence>MQAIVLDPGAPAGELLEVWVPKSGPIPKRIEATLGLGEETGGRILRVLQADGDASRYRVSVQFETSMGIDGEGPHIDLLDWKHCRSAWRPAQPVGTDGFRLPVPYDGDDTCFPHATREELRQAVRDALGQYDFDRERNQQWLGLVEQAPRVGEFPSYVAISMVRVRIEQRDGNEWSLLTTIEFSVPMGC</sequence>
<name>A0ABU1VL39_9GAMM</name>
<organism evidence="1 2">
    <name type="scientific">Agrilutibacter niabensis</name>
    <dbReference type="NCBI Taxonomy" id="380628"/>
    <lineage>
        <taxon>Bacteria</taxon>
        <taxon>Pseudomonadati</taxon>
        <taxon>Pseudomonadota</taxon>
        <taxon>Gammaproteobacteria</taxon>
        <taxon>Lysobacterales</taxon>
        <taxon>Lysobacteraceae</taxon>
        <taxon>Agrilutibacter</taxon>
    </lineage>
</organism>
<comment type="caution">
    <text evidence="1">The sequence shown here is derived from an EMBL/GenBank/DDBJ whole genome shotgun (WGS) entry which is preliminary data.</text>
</comment>
<gene>
    <name evidence="1" type="ORF">J2X04_000540</name>
</gene>
<dbReference type="RefSeq" id="WP_310051824.1">
    <property type="nucleotide sequence ID" value="NZ_JAVDVW010000001.1"/>
</dbReference>
<reference evidence="1 2" key="1">
    <citation type="submission" date="2023-07" db="EMBL/GenBank/DDBJ databases">
        <title>Sorghum-associated microbial communities from plants grown in Nebraska, USA.</title>
        <authorList>
            <person name="Schachtman D."/>
        </authorList>
    </citation>
    <scope>NUCLEOTIDE SEQUENCE [LARGE SCALE GENOMIC DNA]</scope>
    <source>
        <strain evidence="1 2">BE187</strain>
    </source>
</reference>
<evidence type="ECO:0000313" key="1">
    <source>
        <dbReference type="EMBL" id="MDR7098193.1"/>
    </source>
</evidence>
<keyword evidence="2" id="KW-1185">Reference proteome</keyword>
<evidence type="ECO:0000313" key="2">
    <source>
        <dbReference type="Proteomes" id="UP001267878"/>
    </source>
</evidence>
<dbReference type="EMBL" id="JAVDVW010000001">
    <property type="protein sequence ID" value="MDR7098193.1"/>
    <property type="molecule type" value="Genomic_DNA"/>
</dbReference>